<reference evidence="2" key="1">
    <citation type="submission" date="2016-11" db="EMBL/GenBank/DDBJ databases">
        <authorList>
            <person name="Varghese N."/>
            <person name="Submissions S."/>
        </authorList>
    </citation>
    <scope>NUCLEOTIDE SEQUENCE [LARGE SCALE GENOMIC DNA]</scope>
    <source>
        <strain evidence="2">GAS401</strain>
    </source>
</reference>
<dbReference type="OrthoDB" id="8433260at2"/>
<name>A0A1M7TSQ9_9BRAD</name>
<proteinExistence type="predicted"/>
<evidence type="ECO:0000313" key="1">
    <source>
        <dbReference type="EMBL" id="SHN73762.1"/>
    </source>
</evidence>
<keyword evidence="2" id="KW-1185">Reference proteome</keyword>
<sequence>MIQNRLKELLQRLTPPTRSNLLDELERLELSGEEIPGAGEVMETLRAEFRGGGQTQKRNSIPARQFFTPLEPLLVEGSPQHATTGGIQRTSLSAIWEWITRDLLPTMARDYVKNVNDLIGMDKQREARQAAATFQVKVVKSMENVLASPESANQIRNRLSAYTASPAAFDDLTKMLSALRARDQLAKLNEALPPKLGRFEDADVAKIAPLLDAFAKANPEQVSFALMLVAKRLKTHWQLIRLATKTASSKNAADVAASPYAAAVSMVLDRLEDKRTLLRVALKNERVLVAKELLVDIYDTEFALRVRIDQLAESDWGRRLDALMASITELVESEISRFPDNVGHVLGSRSLRRHDTLMGRLTYWAWKGRDIASNGVALCKGALAGTEKSRAA</sequence>
<organism evidence="1 2">
    <name type="scientific">Bradyrhizobium erythrophlei</name>
    <dbReference type="NCBI Taxonomy" id="1437360"/>
    <lineage>
        <taxon>Bacteria</taxon>
        <taxon>Pseudomonadati</taxon>
        <taxon>Pseudomonadota</taxon>
        <taxon>Alphaproteobacteria</taxon>
        <taxon>Hyphomicrobiales</taxon>
        <taxon>Nitrobacteraceae</taxon>
        <taxon>Bradyrhizobium</taxon>
    </lineage>
</organism>
<dbReference type="Proteomes" id="UP000184096">
    <property type="component" value="Chromosome I"/>
</dbReference>
<dbReference type="RefSeq" id="WP_072818186.1">
    <property type="nucleotide sequence ID" value="NZ_LT670849.1"/>
</dbReference>
<dbReference type="EMBL" id="LT670849">
    <property type="protein sequence ID" value="SHN73762.1"/>
    <property type="molecule type" value="Genomic_DNA"/>
</dbReference>
<accession>A0A1M7TSQ9</accession>
<gene>
    <name evidence="1" type="ORF">SAMN05444170_2557</name>
</gene>
<protein>
    <submittedName>
        <fullName evidence="1">Uncharacterized protein</fullName>
    </submittedName>
</protein>
<evidence type="ECO:0000313" key="2">
    <source>
        <dbReference type="Proteomes" id="UP000184096"/>
    </source>
</evidence>
<dbReference type="AlphaFoldDB" id="A0A1M7TSQ9"/>